<proteinExistence type="predicted"/>
<gene>
    <name evidence="1" type="ORF">NBR_LOCUS8829</name>
</gene>
<dbReference type="AlphaFoldDB" id="A0A0N4Y015"/>
<keyword evidence="2" id="KW-1185">Reference proteome</keyword>
<organism evidence="3">
    <name type="scientific">Nippostrongylus brasiliensis</name>
    <name type="common">Rat hookworm</name>
    <dbReference type="NCBI Taxonomy" id="27835"/>
    <lineage>
        <taxon>Eukaryota</taxon>
        <taxon>Metazoa</taxon>
        <taxon>Ecdysozoa</taxon>
        <taxon>Nematoda</taxon>
        <taxon>Chromadorea</taxon>
        <taxon>Rhabditida</taxon>
        <taxon>Rhabditina</taxon>
        <taxon>Rhabditomorpha</taxon>
        <taxon>Strongyloidea</taxon>
        <taxon>Heligmosomidae</taxon>
        <taxon>Nippostrongylus</taxon>
    </lineage>
</organism>
<evidence type="ECO:0000313" key="3">
    <source>
        <dbReference type="WBParaSite" id="NBR_0000882801-mRNA-1"/>
    </source>
</evidence>
<dbReference type="Proteomes" id="UP000271162">
    <property type="component" value="Unassembled WGS sequence"/>
</dbReference>
<dbReference type="WBParaSite" id="NBR_0000882801-mRNA-1">
    <property type="protein sequence ID" value="NBR_0000882801-mRNA-1"/>
    <property type="gene ID" value="NBR_0000882801"/>
</dbReference>
<sequence length="68" mass="7557">MYMIDLNGEDMTKNFWLGQYLSAALASIIRVEISEIKDDGDRLTACQTEADRNSQKGNDQIVHGGCCC</sequence>
<evidence type="ECO:0000313" key="2">
    <source>
        <dbReference type="Proteomes" id="UP000271162"/>
    </source>
</evidence>
<accession>A0A0N4Y015</accession>
<evidence type="ECO:0000313" key="1">
    <source>
        <dbReference type="EMBL" id="VDL72418.1"/>
    </source>
</evidence>
<protein>
    <submittedName>
        <fullName evidence="3">Ras-related protein RABD2a</fullName>
    </submittedName>
</protein>
<reference evidence="3" key="1">
    <citation type="submission" date="2017-02" db="UniProtKB">
        <authorList>
            <consortium name="WormBaseParasite"/>
        </authorList>
    </citation>
    <scope>IDENTIFICATION</scope>
</reference>
<name>A0A0N4Y015_NIPBR</name>
<reference evidence="1 2" key="2">
    <citation type="submission" date="2018-11" db="EMBL/GenBank/DDBJ databases">
        <authorList>
            <consortium name="Pathogen Informatics"/>
        </authorList>
    </citation>
    <scope>NUCLEOTIDE SEQUENCE [LARGE SCALE GENOMIC DNA]</scope>
</reference>
<dbReference type="EMBL" id="UYSL01020057">
    <property type="protein sequence ID" value="VDL72418.1"/>
    <property type="molecule type" value="Genomic_DNA"/>
</dbReference>